<evidence type="ECO:0000313" key="2">
    <source>
        <dbReference type="EMBL" id="CAD7015351.1"/>
    </source>
</evidence>
<proteinExistence type="predicted"/>
<evidence type="ECO:0000313" key="3">
    <source>
        <dbReference type="Proteomes" id="UP000606786"/>
    </source>
</evidence>
<organism evidence="2 3">
    <name type="scientific">Ceratitis capitata</name>
    <name type="common">Mediterranean fruit fly</name>
    <name type="synonym">Tephritis capitata</name>
    <dbReference type="NCBI Taxonomy" id="7213"/>
    <lineage>
        <taxon>Eukaryota</taxon>
        <taxon>Metazoa</taxon>
        <taxon>Ecdysozoa</taxon>
        <taxon>Arthropoda</taxon>
        <taxon>Hexapoda</taxon>
        <taxon>Insecta</taxon>
        <taxon>Pterygota</taxon>
        <taxon>Neoptera</taxon>
        <taxon>Endopterygota</taxon>
        <taxon>Diptera</taxon>
        <taxon>Brachycera</taxon>
        <taxon>Muscomorpha</taxon>
        <taxon>Tephritoidea</taxon>
        <taxon>Tephritidae</taxon>
        <taxon>Ceratitis</taxon>
        <taxon>Ceratitis</taxon>
    </lineage>
</organism>
<protein>
    <submittedName>
        <fullName evidence="2">(Mediterranean fruit fly) hypothetical protein</fullName>
    </submittedName>
</protein>
<feature type="region of interest" description="Disordered" evidence="1">
    <location>
        <begin position="131"/>
        <end position="162"/>
    </location>
</feature>
<evidence type="ECO:0000256" key="1">
    <source>
        <dbReference type="SAM" id="MobiDB-lite"/>
    </source>
</evidence>
<dbReference type="AlphaFoldDB" id="A0A811VJN6"/>
<feature type="compositionally biased region" description="Pro residues" evidence="1">
    <location>
        <begin position="152"/>
        <end position="162"/>
    </location>
</feature>
<comment type="caution">
    <text evidence="2">The sequence shown here is derived from an EMBL/GenBank/DDBJ whole genome shotgun (WGS) entry which is preliminary data.</text>
</comment>
<gene>
    <name evidence="2" type="ORF">CCAP1982_LOCUS23296</name>
</gene>
<sequence length="162" mass="18241">MEDENIDYTKALPPLRAVASNIPIPLYPAPIFSTEAPALSLDFFKRFRKNFDQLTKADLEELVLQKVVEAIVHKKKQITAHRAKIAEISKQFRDLEMVHNRVLKDIETKNSQFIMPVKITHALLAYSKRSAETAPSSSSQLHVSTSPQRGQMPPPSSPHATQ</sequence>
<accession>A0A811VJN6</accession>
<reference evidence="2" key="1">
    <citation type="submission" date="2020-11" db="EMBL/GenBank/DDBJ databases">
        <authorList>
            <person name="Whitehead M."/>
        </authorList>
    </citation>
    <scope>NUCLEOTIDE SEQUENCE</scope>
    <source>
        <strain evidence="2">EGII</strain>
    </source>
</reference>
<keyword evidence="3" id="KW-1185">Reference proteome</keyword>
<name>A0A811VJN6_CERCA</name>
<dbReference type="Proteomes" id="UP000606786">
    <property type="component" value="Unassembled WGS sequence"/>
</dbReference>
<dbReference type="EMBL" id="CAJHJT010000056">
    <property type="protein sequence ID" value="CAD7015351.1"/>
    <property type="molecule type" value="Genomic_DNA"/>
</dbReference>
<feature type="compositionally biased region" description="Polar residues" evidence="1">
    <location>
        <begin position="133"/>
        <end position="149"/>
    </location>
</feature>
<dbReference type="OrthoDB" id="2434995at2759"/>